<dbReference type="Gene3D" id="3.30.565.10">
    <property type="entry name" value="Histidine kinase-like ATPase, C-terminal domain"/>
    <property type="match status" value="1"/>
</dbReference>
<keyword evidence="11" id="KW-0694">RNA-binding</keyword>
<dbReference type="CDD" id="cd01728">
    <property type="entry name" value="LSm1"/>
    <property type="match status" value="1"/>
</dbReference>
<feature type="coiled-coil region" evidence="17">
    <location>
        <begin position="627"/>
        <end position="661"/>
    </location>
</feature>
<keyword evidence="15" id="KW-0687">Ribonucleoprotein</keyword>
<evidence type="ECO:0000313" key="22">
    <source>
        <dbReference type="Proteomes" id="UP000682877"/>
    </source>
</evidence>
<dbReference type="SMART" id="SM00327">
    <property type="entry name" value="VWA"/>
    <property type="match status" value="1"/>
</dbReference>
<dbReference type="Proteomes" id="UP000682877">
    <property type="component" value="Chromosome 1"/>
</dbReference>
<dbReference type="PANTHER" id="PTHR46503:SF1">
    <property type="entry name" value="INTER-ALPHA-TRYPSIN INHIBITOR HEAVY CHAIN-LIKE PROTEIN"/>
    <property type="match status" value="1"/>
</dbReference>
<comment type="similarity">
    <text evidence="5">Belongs to the MORC ATPase protein family.</text>
</comment>
<dbReference type="GO" id="GO:0003723">
    <property type="term" value="F:RNA binding"/>
    <property type="evidence" value="ECO:0007669"/>
    <property type="project" value="UniProtKB-KW"/>
</dbReference>
<dbReference type="PANTHER" id="PTHR46503">
    <property type="entry name" value="INTER-ALPHA-TRYPSIN INHIBITOR HEAVY CHAIN-LIKE PROTEIN"/>
    <property type="match status" value="1"/>
</dbReference>
<evidence type="ECO:0000256" key="13">
    <source>
        <dbReference type="ARBA" id="ARBA00023158"/>
    </source>
</evidence>
<dbReference type="InterPro" id="IPR002035">
    <property type="entry name" value="VWF_A"/>
</dbReference>
<dbReference type="SMART" id="SM00651">
    <property type="entry name" value="Sm"/>
    <property type="match status" value="1"/>
</dbReference>
<evidence type="ECO:0000259" key="20">
    <source>
        <dbReference type="PROSITE" id="PS52002"/>
    </source>
</evidence>
<dbReference type="CDD" id="cd01461">
    <property type="entry name" value="vWA_interalpha_trypsin_inhibitor"/>
    <property type="match status" value="1"/>
</dbReference>
<evidence type="ECO:0000256" key="5">
    <source>
        <dbReference type="ARBA" id="ARBA00007845"/>
    </source>
</evidence>
<evidence type="ECO:0000256" key="16">
    <source>
        <dbReference type="ARBA" id="ARBA00058260"/>
    </source>
</evidence>
<dbReference type="Pfam" id="PF01423">
    <property type="entry name" value="LSM"/>
    <property type="match status" value="1"/>
</dbReference>
<keyword evidence="9" id="KW-0255">Endonuclease</keyword>
<dbReference type="InterPro" id="IPR047575">
    <property type="entry name" value="Sm"/>
</dbReference>
<dbReference type="SUPFAM" id="SSF55874">
    <property type="entry name" value="ATPase domain of HSP90 chaperone/DNA topoisomerase II/histidine kinase"/>
    <property type="match status" value="1"/>
</dbReference>
<evidence type="ECO:0000256" key="4">
    <source>
        <dbReference type="ARBA" id="ARBA00006850"/>
    </source>
</evidence>
<dbReference type="Pfam" id="PF17942">
    <property type="entry name" value="Morc6_S5"/>
    <property type="match status" value="1"/>
</dbReference>
<dbReference type="InterPro" id="IPR034104">
    <property type="entry name" value="Lsm1"/>
</dbReference>
<keyword evidence="9" id="KW-0378">Hydrolase</keyword>
<dbReference type="GO" id="GO:0006397">
    <property type="term" value="P:mRNA processing"/>
    <property type="evidence" value="ECO:0007669"/>
    <property type="project" value="UniProtKB-KW"/>
</dbReference>
<evidence type="ECO:0000256" key="15">
    <source>
        <dbReference type="ARBA" id="ARBA00023274"/>
    </source>
</evidence>
<organism evidence="21 22">
    <name type="scientific">Arabidopsis arenosa</name>
    <name type="common">Sand rock-cress</name>
    <name type="synonym">Cardaminopsis arenosa</name>
    <dbReference type="NCBI Taxonomy" id="38785"/>
    <lineage>
        <taxon>Eukaryota</taxon>
        <taxon>Viridiplantae</taxon>
        <taxon>Streptophyta</taxon>
        <taxon>Embryophyta</taxon>
        <taxon>Tracheophyta</taxon>
        <taxon>Spermatophyta</taxon>
        <taxon>Magnoliopsida</taxon>
        <taxon>eudicotyledons</taxon>
        <taxon>Gunneridae</taxon>
        <taxon>Pentapetalae</taxon>
        <taxon>rosids</taxon>
        <taxon>malvids</taxon>
        <taxon>Brassicales</taxon>
        <taxon>Brassicaceae</taxon>
        <taxon>Camelineae</taxon>
        <taxon>Arabidopsis</taxon>
    </lineage>
</organism>
<comment type="function">
    <text evidence="16">Component of the cytoplasmic LSM1-LSM7 complex which is involved in mRNA degradation by promoting decapping and leading to accurate 5'-3' mRNA decay. LSM1A and LSM1B are essential for the formation of the cytoplasmic LSM1-LSM7 complex which regulates developmental gene expression by the decapping of specific development-related transcripts. Required for P-body formation during heat stress.</text>
</comment>
<feature type="domain" description="VWFA" evidence="19">
    <location>
        <begin position="996"/>
        <end position="1174"/>
    </location>
</feature>
<comment type="cofactor">
    <cofactor evidence="1">
        <name>Mn(2+)</name>
        <dbReference type="ChEBI" id="CHEBI:29035"/>
    </cofactor>
</comment>
<dbReference type="InterPro" id="IPR010920">
    <property type="entry name" value="LSM_dom_sf"/>
</dbReference>
<dbReference type="Gene3D" id="3.40.50.410">
    <property type="entry name" value="von Willebrand factor, type A domain"/>
    <property type="match status" value="1"/>
</dbReference>
<reference evidence="21" key="1">
    <citation type="submission" date="2021-01" db="EMBL/GenBank/DDBJ databases">
        <authorList>
            <person name="Bezrukov I."/>
        </authorList>
    </citation>
    <scope>NUCLEOTIDE SEQUENCE</scope>
</reference>
<dbReference type="GO" id="GO:0009631">
    <property type="term" value="P:cold acclimation"/>
    <property type="evidence" value="ECO:0007669"/>
    <property type="project" value="UniProtKB-ARBA"/>
</dbReference>
<dbReference type="Gene3D" id="2.30.30.100">
    <property type="match status" value="1"/>
</dbReference>
<proteinExistence type="inferred from homology"/>
<feature type="region of interest" description="Disordered" evidence="18">
    <location>
        <begin position="24"/>
        <end position="77"/>
    </location>
</feature>
<comment type="similarity">
    <text evidence="4">Belongs to the snRNP Sm proteins family.</text>
</comment>
<dbReference type="PROSITE" id="PS50234">
    <property type="entry name" value="VWFA"/>
    <property type="match status" value="1"/>
</dbReference>
<gene>
    <name evidence="21" type="ORF">AARE701A_LOCUS1574</name>
</gene>
<evidence type="ECO:0000256" key="1">
    <source>
        <dbReference type="ARBA" id="ARBA00001936"/>
    </source>
</evidence>
<dbReference type="Pfam" id="PF13589">
    <property type="entry name" value="HATPase_c_3"/>
    <property type="match status" value="1"/>
</dbReference>
<dbReference type="GO" id="GO:1990904">
    <property type="term" value="C:ribonucleoprotein complex"/>
    <property type="evidence" value="ECO:0007669"/>
    <property type="project" value="UniProtKB-KW"/>
</dbReference>
<dbReference type="SUPFAM" id="SSF50182">
    <property type="entry name" value="Sm-like ribonucleoproteins"/>
    <property type="match status" value="1"/>
</dbReference>
<evidence type="ECO:0000256" key="8">
    <source>
        <dbReference type="ARBA" id="ARBA00022722"/>
    </source>
</evidence>
<protein>
    <submittedName>
        <fullName evidence="21">Uncharacterized protein</fullName>
    </submittedName>
</protein>
<dbReference type="GO" id="GO:0031047">
    <property type="term" value="P:regulatory ncRNA-mediated gene silencing"/>
    <property type="evidence" value="ECO:0007669"/>
    <property type="project" value="UniProtKB-KW"/>
</dbReference>
<evidence type="ECO:0000256" key="14">
    <source>
        <dbReference type="ARBA" id="ARBA00023242"/>
    </source>
</evidence>
<dbReference type="InterPro" id="IPR036465">
    <property type="entry name" value="vWFA_dom_sf"/>
</dbReference>
<comment type="subcellular location">
    <subcellularLocation>
        <location evidence="3">Cytoplasm</location>
        <location evidence="3">P-body</location>
    </subcellularLocation>
    <subcellularLocation>
        <location evidence="2">Nucleus</location>
    </subcellularLocation>
</comment>
<evidence type="ECO:0000256" key="3">
    <source>
        <dbReference type="ARBA" id="ARBA00004201"/>
    </source>
</evidence>
<accession>A0A8S1ZEK8</accession>
<evidence type="ECO:0000313" key="21">
    <source>
        <dbReference type="EMBL" id="CAE5957915.1"/>
    </source>
</evidence>
<dbReference type="GO" id="GO:0031349">
    <property type="term" value="P:positive regulation of defense response"/>
    <property type="evidence" value="ECO:0007669"/>
    <property type="project" value="UniProtKB-ARBA"/>
</dbReference>
<evidence type="ECO:0000256" key="2">
    <source>
        <dbReference type="ARBA" id="ARBA00004123"/>
    </source>
</evidence>
<evidence type="ECO:0000256" key="17">
    <source>
        <dbReference type="SAM" id="Coils"/>
    </source>
</evidence>
<dbReference type="GO" id="GO:0006325">
    <property type="term" value="P:chromatin organization"/>
    <property type="evidence" value="ECO:0007669"/>
    <property type="project" value="UniProtKB-KW"/>
</dbReference>
<evidence type="ECO:0000259" key="19">
    <source>
        <dbReference type="PROSITE" id="PS50234"/>
    </source>
</evidence>
<dbReference type="EMBL" id="LR999451">
    <property type="protein sequence ID" value="CAE5957915.1"/>
    <property type="molecule type" value="Genomic_DNA"/>
</dbReference>
<keyword evidence="14" id="KW-0539">Nucleus</keyword>
<dbReference type="PROSITE" id="PS52002">
    <property type="entry name" value="SM"/>
    <property type="match status" value="1"/>
</dbReference>
<evidence type="ECO:0000256" key="6">
    <source>
        <dbReference type="ARBA" id="ARBA00022490"/>
    </source>
</evidence>
<dbReference type="GO" id="GO:0000932">
    <property type="term" value="C:P-body"/>
    <property type="evidence" value="ECO:0007669"/>
    <property type="project" value="UniProtKB-SubCell"/>
</dbReference>
<dbReference type="Pfam" id="PF13768">
    <property type="entry name" value="VWA_3"/>
    <property type="match status" value="1"/>
</dbReference>
<keyword evidence="13" id="KW-0943">RNA-mediated gene silencing</keyword>
<evidence type="ECO:0000256" key="10">
    <source>
        <dbReference type="ARBA" id="ARBA00022853"/>
    </source>
</evidence>
<keyword evidence="8" id="KW-0540">Nuclease</keyword>
<sequence length="1723" mass="191703">MSFNRSINVSHDAVVVKPERGTMFQSFSPRSHGSKGYSLPQDSEENRGSVGQSAGQSSTSVVDQVRSPADDAGVTSSSTICPAPVCRQFWKAGNYNDELSSKSQQPNGKNYLHVHPMFLHSNATSHKWAFGAVAELLDNAVDEIQNGATFVIVDKTTNPRDGTTALLIQDDGGGMDPQAMRHCMGFGFSDKKSDSAIGRYGNGFKTSTMRLGADVIVFSRHSKNQTLTQSIGLLSYTYLTRTGHDRIVVPILDYEFKASAGEFKTLQDREHFISSLSILLECLIITVKPSMIVLHFRNSIFLFDGVGPHGTKVIIYNMWLNSDAKLELDFDSVAEDILIEGSIKKSGSKIVNDHIASRFSYSLRVYLSILYLRIPETFKIILRGKVVKHHNVADDLMHPQYILYKPQAAGSEEAVVVTTIGFLKEAPKVNLHGFCVYHKNRLIMPFWQVISYSSSRGRGVVGVLEANFVEPTHNKQDFEKTVLLQKLENRLKEMTVEYWSCHCVLIGYQVNKKPRLQIPQNVQPAGRQALSPPPGFQAVFPQGNSTSLPRFSAKPVLLEKRKEHPDSVASAASKRKVGNDGFTVPGQNRVEQFIHGSASQSQDIETVKLMEKNKNLRAKCLDHKVRSQNLEVKAMNLRSELENVKSEYERLMVELQALDLVKGEHRRNMAEDFARAVDDGLKLAKRIYFGKDRAVAAPRPPAPMDRSSTTQPYLPTAPMVYAVIPDPGIVDNPDLPSYQPHVHGRCDPPALIPLQMNSIELEVDCYLDTALVTVTGSWRVHCVMGSKRCDCRIAIPMGEQGSILGVEVEIPRKSYTTQLITAEDGNEFEKTALPETGGFLKPNIFTLTIPQVDGGTNLSIKMTWSQKLTYNEGQFFLDIPFNFPEYVTPAVKKISKREKIYLSVNAGTGTEVLCKGCSHQLKEKLRSAGKLRFAYEADVLKWSNTDFSFSYTASSSNIVGGLFLQSAPVHDDDQRDIFSFYLFPGKQQKTKAFKREVVFVVDISKSMSGKPLEDVNNAISTALSKLNPGDSFNIITFSDDTSLFSTSMESVTSDAVERGIEWMNKNFVVADGTNMLPPLEKAVEMLSNTRGSIPMIFFVTDGSVEDERHICDVMKKHLASAGSVCPRIHTFGLGIFCNHYFLQMLANLSCGQHESVYNTDHIEERMDKLFTKALSTILVNITIEPLQSLDEVEVYPSNIPDLTSASPLMIYGRYRGKFPENVIAKGLLGDLSSFSTDLTVQSAKDMPLDKVFAKNVIDLLTAEAWLSEDKQLKEKITKLSIQTGVPSEYTRMIQLENTEELKPSETGGKKKTTSNGDKQKMISRTIPLQSLGIGFGDKTATRENVPPGFGEQKAPDAAEKFVKAASSCCVSLCNKCCCMCCVQCCSKLNDQCVLVFTQLFTAIACIACFECCTTVCCAGDDGYLVGFKESLAERSMSLLQVLVTQESLGPPLSNEVQGLPQDEETFLAIGTLGNNIFPKEQEEEETDSSKDLTAVNTDVTIGKKRSLSFLLKKMFVCTSGFKTPPPLLDLSRTDSLHNTRMEKMLRTILNKKIHPQRSNSIAKKYLENHHKILDEARSSVDANKWVKTDSEFRVPMSWAAPDDIFFSTSLAAYLDKKLLVLLRDGRKLMGLLRSFDQFANAVIEEAYERVIVGDLYCDIPLGLYIIRGENVVLIGELDVEKEELPAQMVQVSEAEIKRAQKAEKEEMLLKGTMRKRMEFLDLD</sequence>
<evidence type="ECO:0000256" key="7">
    <source>
        <dbReference type="ARBA" id="ARBA00022664"/>
    </source>
</evidence>
<evidence type="ECO:0000256" key="11">
    <source>
        <dbReference type="ARBA" id="ARBA00022884"/>
    </source>
</evidence>
<dbReference type="SUPFAM" id="SSF53300">
    <property type="entry name" value="vWA-like"/>
    <property type="match status" value="1"/>
</dbReference>
<dbReference type="GO" id="GO:0000956">
    <property type="term" value="P:nuclear-transcribed mRNA catabolic process"/>
    <property type="evidence" value="ECO:0007669"/>
    <property type="project" value="InterPro"/>
</dbReference>
<evidence type="ECO:0000256" key="18">
    <source>
        <dbReference type="SAM" id="MobiDB-lite"/>
    </source>
</evidence>
<feature type="compositionally biased region" description="Polar residues" evidence="18">
    <location>
        <begin position="49"/>
        <end position="62"/>
    </location>
</feature>
<feature type="region of interest" description="Disordered" evidence="18">
    <location>
        <begin position="1297"/>
        <end position="1316"/>
    </location>
</feature>
<keyword evidence="7" id="KW-0507">mRNA processing</keyword>
<evidence type="ECO:0000256" key="12">
    <source>
        <dbReference type="ARBA" id="ARBA00023054"/>
    </source>
</evidence>
<keyword evidence="10" id="KW-0156">Chromatin regulator</keyword>
<dbReference type="FunFam" id="2.30.30.100:FF:000029">
    <property type="entry name" value="U6 snRNA-associated Sm-like protein LSm1"/>
    <property type="match status" value="1"/>
</dbReference>
<dbReference type="GO" id="GO:0004519">
    <property type="term" value="F:endonuclease activity"/>
    <property type="evidence" value="ECO:0007669"/>
    <property type="project" value="UniProtKB-KW"/>
</dbReference>
<dbReference type="InterPro" id="IPR036890">
    <property type="entry name" value="HATPase_C_sf"/>
</dbReference>
<feature type="region of interest" description="Disordered" evidence="18">
    <location>
        <begin position="562"/>
        <end position="582"/>
    </location>
</feature>
<keyword evidence="22" id="KW-1185">Reference proteome</keyword>
<dbReference type="InterPro" id="IPR001163">
    <property type="entry name" value="Sm_dom_euk/arc"/>
</dbReference>
<feature type="domain" description="Sm" evidence="20">
    <location>
        <begin position="1605"/>
        <end position="1680"/>
    </location>
</feature>
<keyword evidence="6" id="KW-0963">Cytoplasm</keyword>
<keyword evidence="12 17" id="KW-0175">Coiled coil</keyword>
<name>A0A8S1ZEK8_ARAAE</name>
<dbReference type="CDD" id="cd16931">
    <property type="entry name" value="HATPase_MORC-like"/>
    <property type="match status" value="1"/>
</dbReference>
<dbReference type="GO" id="GO:0005634">
    <property type="term" value="C:nucleus"/>
    <property type="evidence" value="ECO:0007669"/>
    <property type="project" value="UniProtKB-SubCell"/>
</dbReference>
<evidence type="ECO:0000256" key="9">
    <source>
        <dbReference type="ARBA" id="ARBA00022759"/>
    </source>
</evidence>
<dbReference type="InterPro" id="IPR041006">
    <property type="entry name" value="Morc_S5"/>
</dbReference>
<dbReference type="GO" id="GO:0042538">
    <property type="term" value="P:hyperosmotic salinity response"/>
    <property type="evidence" value="ECO:0007669"/>
    <property type="project" value="UniProtKB-ARBA"/>
</dbReference>